<organism evidence="1 2">
    <name type="scientific">Adiantum capillus-veneris</name>
    <name type="common">Maidenhair fern</name>
    <dbReference type="NCBI Taxonomy" id="13818"/>
    <lineage>
        <taxon>Eukaryota</taxon>
        <taxon>Viridiplantae</taxon>
        <taxon>Streptophyta</taxon>
        <taxon>Embryophyta</taxon>
        <taxon>Tracheophyta</taxon>
        <taxon>Polypodiopsida</taxon>
        <taxon>Polypodiidae</taxon>
        <taxon>Polypodiales</taxon>
        <taxon>Pteridineae</taxon>
        <taxon>Pteridaceae</taxon>
        <taxon>Vittarioideae</taxon>
        <taxon>Adiantum</taxon>
    </lineage>
</organism>
<keyword evidence="2" id="KW-1185">Reference proteome</keyword>
<protein>
    <submittedName>
        <fullName evidence="1">Uncharacterized protein</fullName>
    </submittedName>
</protein>
<evidence type="ECO:0000313" key="2">
    <source>
        <dbReference type="Proteomes" id="UP000886520"/>
    </source>
</evidence>
<name>A0A9D4Z3X1_ADICA</name>
<dbReference type="Proteomes" id="UP000886520">
    <property type="component" value="Chromosome 24"/>
</dbReference>
<comment type="caution">
    <text evidence="1">The sequence shown here is derived from an EMBL/GenBank/DDBJ whole genome shotgun (WGS) entry which is preliminary data.</text>
</comment>
<reference evidence="1" key="1">
    <citation type="submission" date="2021-01" db="EMBL/GenBank/DDBJ databases">
        <title>Adiantum capillus-veneris genome.</title>
        <authorList>
            <person name="Fang Y."/>
            <person name="Liao Q."/>
        </authorList>
    </citation>
    <scope>NUCLEOTIDE SEQUENCE</scope>
    <source>
        <strain evidence="1">H3</strain>
        <tissue evidence="1">Leaf</tissue>
    </source>
</reference>
<dbReference type="AlphaFoldDB" id="A0A9D4Z3X1"/>
<proteinExistence type="predicted"/>
<sequence length="156" mass="17088">MTAFSFVLKARGQQNKRGRGDKDSARAQVTIWVCDGGCTVGQRRPLIHGNKDLGGGTMYNGYLWCFINANSPRCCDGFEVAGSEIGRTTTGTWKARGGKEVWQEVRPLTEGTRTTAGTGKAKSLMHRVDEGRLSAAHGERMLKCSWTYRSSTTEGH</sequence>
<gene>
    <name evidence="1" type="ORF">GOP47_0024729</name>
</gene>
<accession>A0A9D4Z3X1</accession>
<evidence type="ECO:0000313" key="1">
    <source>
        <dbReference type="EMBL" id="KAI5060309.1"/>
    </source>
</evidence>
<dbReference type="EMBL" id="JABFUD020000024">
    <property type="protein sequence ID" value="KAI5060309.1"/>
    <property type="molecule type" value="Genomic_DNA"/>
</dbReference>